<name>A0AA37XFD0_9MICO</name>
<protein>
    <submittedName>
        <fullName evidence="2">Uncharacterized protein</fullName>
    </submittedName>
</protein>
<feature type="compositionally biased region" description="Basic and acidic residues" evidence="1">
    <location>
        <begin position="96"/>
        <end position="109"/>
    </location>
</feature>
<reference evidence="2" key="1">
    <citation type="journal article" date="2014" name="Int. J. Syst. Evol. Microbiol.">
        <title>Complete genome sequence of Corynebacterium casei LMG S-19264T (=DSM 44701T), isolated from a smear-ripened cheese.</title>
        <authorList>
            <consortium name="US DOE Joint Genome Institute (JGI-PGF)"/>
            <person name="Walter F."/>
            <person name="Albersmeier A."/>
            <person name="Kalinowski J."/>
            <person name="Ruckert C."/>
        </authorList>
    </citation>
    <scope>NUCLEOTIDE SEQUENCE</scope>
    <source>
        <strain evidence="2">NBRC 112290</strain>
    </source>
</reference>
<sequence>MHERGGEPDLLGHARRVVRDELARVVGETEDAQEVVGALRDDGGVHPPQEAGVGHELGAGEAVEEAEAVGQDAEPALGRVGVLPDVDAVDVGRPGVGREESGGHAERGGLARAVGPDDAVVGARRDGQLELLHGDLGTETFEQAPRPQGRDGRADGGTGRRGRGGGDVHVSTLADGRPPRPSRVPRRRRGDGP</sequence>
<feature type="compositionally biased region" description="Low complexity" evidence="1">
    <location>
        <begin position="50"/>
        <end position="61"/>
    </location>
</feature>
<feature type="region of interest" description="Disordered" evidence="1">
    <location>
        <begin position="40"/>
        <end position="68"/>
    </location>
</feature>
<reference evidence="2" key="2">
    <citation type="submission" date="2023-02" db="EMBL/GenBank/DDBJ databases">
        <authorList>
            <person name="Sun Q."/>
            <person name="Mori K."/>
        </authorList>
    </citation>
    <scope>NUCLEOTIDE SEQUENCE</scope>
    <source>
        <strain evidence="2">NBRC 112290</strain>
    </source>
</reference>
<comment type="caution">
    <text evidence="2">The sequence shown here is derived from an EMBL/GenBank/DDBJ whole genome shotgun (WGS) entry which is preliminary data.</text>
</comment>
<dbReference type="AlphaFoldDB" id="A0AA37XFD0"/>
<proteinExistence type="predicted"/>
<evidence type="ECO:0000313" key="3">
    <source>
        <dbReference type="Proteomes" id="UP001157161"/>
    </source>
</evidence>
<feature type="compositionally biased region" description="Basic residues" evidence="1">
    <location>
        <begin position="183"/>
        <end position="193"/>
    </location>
</feature>
<dbReference type="EMBL" id="BSUM01000001">
    <property type="protein sequence ID" value="GMA31987.1"/>
    <property type="molecule type" value="Genomic_DNA"/>
</dbReference>
<feature type="region of interest" description="Disordered" evidence="1">
    <location>
        <begin position="132"/>
        <end position="193"/>
    </location>
</feature>
<accession>A0AA37XFD0</accession>
<feature type="region of interest" description="Disordered" evidence="1">
    <location>
        <begin position="87"/>
        <end position="117"/>
    </location>
</feature>
<evidence type="ECO:0000313" key="2">
    <source>
        <dbReference type="EMBL" id="GMA31987.1"/>
    </source>
</evidence>
<dbReference type="Proteomes" id="UP001157161">
    <property type="component" value="Unassembled WGS sequence"/>
</dbReference>
<gene>
    <name evidence="2" type="ORF">GCM10025875_19790</name>
</gene>
<evidence type="ECO:0000256" key="1">
    <source>
        <dbReference type="SAM" id="MobiDB-lite"/>
    </source>
</evidence>
<keyword evidence="3" id="KW-1185">Reference proteome</keyword>
<organism evidence="2 3">
    <name type="scientific">Litorihabitans aurantiacus</name>
    <dbReference type="NCBI Taxonomy" id="1930061"/>
    <lineage>
        <taxon>Bacteria</taxon>
        <taxon>Bacillati</taxon>
        <taxon>Actinomycetota</taxon>
        <taxon>Actinomycetes</taxon>
        <taxon>Micrococcales</taxon>
        <taxon>Beutenbergiaceae</taxon>
        <taxon>Litorihabitans</taxon>
    </lineage>
</organism>